<dbReference type="GO" id="GO:0003677">
    <property type="term" value="F:DNA binding"/>
    <property type="evidence" value="ECO:0007669"/>
    <property type="project" value="UniProtKB-KW"/>
</dbReference>
<dbReference type="OrthoDB" id="965844at2"/>
<dbReference type="GO" id="GO:0006355">
    <property type="term" value="P:regulation of DNA-templated transcription"/>
    <property type="evidence" value="ECO:0007669"/>
    <property type="project" value="InterPro"/>
</dbReference>
<keyword evidence="6" id="KW-1185">Reference proteome</keyword>
<protein>
    <submittedName>
        <fullName evidence="5">Helix-turn-helix transcriptional regulator</fullName>
    </submittedName>
</protein>
<dbReference type="InterPro" id="IPR000792">
    <property type="entry name" value="Tscrpt_reg_LuxR_C"/>
</dbReference>
<feature type="domain" description="HTH luxR-type" evidence="4">
    <location>
        <begin position="164"/>
        <end position="229"/>
    </location>
</feature>
<dbReference type="Proteomes" id="UP000266292">
    <property type="component" value="Chromosome"/>
</dbReference>
<dbReference type="Pfam" id="PF00196">
    <property type="entry name" value="GerE"/>
    <property type="match status" value="1"/>
</dbReference>
<dbReference type="InterPro" id="IPR016032">
    <property type="entry name" value="Sig_transdc_resp-reg_C-effctor"/>
</dbReference>
<dbReference type="CDD" id="cd06170">
    <property type="entry name" value="LuxR_C_like"/>
    <property type="match status" value="1"/>
</dbReference>
<dbReference type="RefSeq" id="WP_025605921.1">
    <property type="nucleotide sequence ID" value="NZ_CP021235.1"/>
</dbReference>
<gene>
    <name evidence="5" type="ORF">CA264_07295</name>
</gene>
<proteinExistence type="predicted"/>
<evidence type="ECO:0000256" key="1">
    <source>
        <dbReference type="ARBA" id="ARBA00023015"/>
    </source>
</evidence>
<keyword evidence="2" id="KW-0238">DNA-binding</keyword>
<keyword evidence="3" id="KW-0804">Transcription</keyword>
<dbReference type="KEGG" id="pact:CA264_07295"/>
<reference evidence="6" key="1">
    <citation type="submission" date="2017-05" db="EMBL/GenBank/DDBJ databases">
        <authorList>
            <person name="Ray J."/>
            <person name="Price M."/>
            <person name="Deutschbauer A."/>
        </authorList>
    </citation>
    <scope>NUCLEOTIDE SEQUENCE [LARGE SCALE GENOMIC DNA]</scope>
    <source>
        <strain evidence="6">DSM 19842</strain>
    </source>
</reference>
<organism evidence="5 6">
    <name type="scientific">Pontibacter actiniarum</name>
    <dbReference type="NCBI Taxonomy" id="323450"/>
    <lineage>
        <taxon>Bacteria</taxon>
        <taxon>Pseudomonadati</taxon>
        <taxon>Bacteroidota</taxon>
        <taxon>Cytophagia</taxon>
        <taxon>Cytophagales</taxon>
        <taxon>Hymenobacteraceae</taxon>
        <taxon>Pontibacter</taxon>
    </lineage>
</organism>
<keyword evidence="1" id="KW-0805">Transcription regulation</keyword>
<name>A0A1X9YQV5_9BACT</name>
<evidence type="ECO:0000256" key="2">
    <source>
        <dbReference type="ARBA" id="ARBA00023125"/>
    </source>
</evidence>
<evidence type="ECO:0000256" key="3">
    <source>
        <dbReference type="ARBA" id="ARBA00023163"/>
    </source>
</evidence>
<sequence>MQEFEAEMQELQQHRMAWVEHLLKNTKDMDAVCDLMPGIVHLSHLQTLQMVYLDRRTRHLLGLGIQDILEKGKEMLLQYAEPECYNQAQEMYREVATLEDLTQVVSCFQAFRVQHPSNYEWYFTSTKRFSKDLIISISTPLRTLGNIHNQVERVLNENLYIRKNLRRFNTLTPREKEIMQRISKGESSNHIAESLFISPHTVSTHRKNIWRKLEINSYAELIKLAEYFNIL</sequence>
<dbReference type="EMBL" id="CP021235">
    <property type="protein sequence ID" value="ARS35258.1"/>
    <property type="molecule type" value="Genomic_DNA"/>
</dbReference>
<evidence type="ECO:0000313" key="6">
    <source>
        <dbReference type="Proteomes" id="UP000266292"/>
    </source>
</evidence>
<accession>A0A1X9YQV5</accession>
<evidence type="ECO:0000259" key="4">
    <source>
        <dbReference type="PROSITE" id="PS50043"/>
    </source>
</evidence>
<dbReference type="InterPro" id="IPR036388">
    <property type="entry name" value="WH-like_DNA-bd_sf"/>
</dbReference>
<evidence type="ECO:0000313" key="5">
    <source>
        <dbReference type="EMBL" id="ARS35258.1"/>
    </source>
</evidence>
<dbReference type="AlphaFoldDB" id="A0A1X9YQV5"/>
<dbReference type="PRINTS" id="PR00038">
    <property type="entry name" value="HTHLUXR"/>
</dbReference>
<dbReference type="STRING" id="709015.GCA_000472485_01464"/>
<dbReference type="SUPFAM" id="SSF46894">
    <property type="entry name" value="C-terminal effector domain of the bipartite response regulators"/>
    <property type="match status" value="1"/>
</dbReference>
<dbReference type="SMART" id="SM00421">
    <property type="entry name" value="HTH_LUXR"/>
    <property type="match status" value="1"/>
</dbReference>
<dbReference type="PANTHER" id="PTHR44688:SF16">
    <property type="entry name" value="DNA-BINDING TRANSCRIPTIONAL ACTIVATOR DEVR_DOSR"/>
    <property type="match status" value="1"/>
</dbReference>
<dbReference type="PANTHER" id="PTHR44688">
    <property type="entry name" value="DNA-BINDING TRANSCRIPTIONAL ACTIVATOR DEVR_DOSR"/>
    <property type="match status" value="1"/>
</dbReference>
<dbReference type="PROSITE" id="PS00622">
    <property type="entry name" value="HTH_LUXR_1"/>
    <property type="match status" value="1"/>
</dbReference>
<dbReference type="Gene3D" id="1.10.10.10">
    <property type="entry name" value="Winged helix-like DNA-binding domain superfamily/Winged helix DNA-binding domain"/>
    <property type="match status" value="1"/>
</dbReference>
<dbReference type="PROSITE" id="PS50043">
    <property type="entry name" value="HTH_LUXR_2"/>
    <property type="match status" value="1"/>
</dbReference>